<name>A0A6N2BZE8_SOLCI</name>
<gene>
    <name evidence="2" type="ORF">EJD97_003386</name>
</gene>
<evidence type="ECO:0008006" key="3">
    <source>
        <dbReference type="Google" id="ProtNLM"/>
    </source>
</evidence>
<accession>A0A6N2BZE8</accession>
<dbReference type="AlphaFoldDB" id="A0A6N2BZE8"/>
<dbReference type="EMBL" id="RXGB01001456">
    <property type="protein sequence ID" value="TMW98860.1"/>
    <property type="molecule type" value="Genomic_DNA"/>
</dbReference>
<feature type="region of interest" description="Disordered" evidence="1">
    <location>
        <begin position="69"/>
        <end position="104"/>
    </location>
</feature>
<evidence type="ECO:0000313" key="2">
    <source>
        <dbReference type="EMBL" id="TMW98860.1"/>
    </source>
</evidence>
<feature type="compositionally biased region" description="Basic and acidic residues" evidence="1">
    <location>
        <begin position="86"/>
        <end position="97"/>
    </location>
</feature>
<evidence type="ECO:0000256" key="1">
    <source>
        <dbReference type="SAM" id="MobiDB-lite"/>
    </source>
</evidence>
<protein>
    <recommendedName>
        <fullName evidence="3">CCHC-type domain-containing protein</fullName>
    </recommendedName>
</protein>
<proteinExistence type="predicted"/>
<organism evidence="2">
    <name type="scientific">Solanum chilense</name>
    <name type="common">Tomato</name>
    <name type="synonym">Lycopersicon chilense</name>
    <dbReference type="NCBI Taxonomy" id="4083"/>
    <lineage>
        <taxon>Eukaryota</taxon>
        <taxon>Viridiplantae</taxon>
        <taxon>Streptophyta</taxon>
        <taxon>Embryophyta</taxon>
        <taxon>Tracheophyta</taxon>
        <taxon>Spermatophyta</taxon>
        <taxon>Magnoliopsida</taxon>
        <taxon>eudicotyledons</taxon>
        <taxon>Gunneridae</taxon>
        <taxon>Pentapetalae</taxon>
        <taxon>asterids</taxon>
        <taxon>lamiids</taxon>
        <taxon>Solanales</taxon>
        <taxon>Solanaceae</taxon>
        <taxon>Solanoideae</taxon>
        <taxon>Solaneae</taxon>
        <taxon>Solanum</taxon>
        <taxon>Solanum subgen. Lycopersicon</taxon>
    </lineage>
</organism>
<sequence>MWSRYDPYLIFNPRYEMRRFVTGFAGLVSEDCHTTMIKDGMTLARIMVYAQSIEDSKLGWIDRILKSSESNDQSQPMFKKKIASQGERRSAKVKFDKGNGSQNGKPTCATCGKRHNRESLLGIGRFFGCCKYGHKVIDCRTRDG</sequence>
<comment type="caution">
    <text evidence="2">The sequence shown here is derived from an EMBL/GenBank/DDBJ whole genome shotgun (WGS) entry which is preliminary data.</text>
</comment>
<reference evidence="2" key="1">
    <citation type="submission" date="2019-05" db="EMBL/GenBank/DDBJ databases">
        <title>The de novo reference genome and transcriptome assemblies of the wild tomato species Solanum chilense.</title>
        <authorList>
            <person name="Stam R."/>
            <person name="Nosenko T."/>
            <person name="Hoerger A.C."/>
            <person name="Stephan W."/>
            <person name="Seidel M.A."/>
            <person name="Kuhn J.M.M."/>
            <person name="Haberer G."/>
            <person name="Tellier A."/>
        </authorList>
    </citation>
    <scope>NUCLEOTIDE SEQUENCE</scope>
    <source>
        <tissue evidence="2">Mature leaves</tissue>
    </source>
</reference>